<dbReference type="InterPro" id="IPR003869">
    <property type="entry name" value="Polysac_CapD-like"/>
</dbReference>
<dbReference type="Proteomes" id="UP000600600">
    <property type="component" value="Unassembled WGS sequence"/>
</dbReference>
<protein>
    <submittedName>
        <fullName evidence="2">Polysaccharide biosynthesis protein</fullName>
    </submittedName>
</protein>
<evidence type="ECO:0000313" key="3">
    <source>
        <dbReference type="Proteomes" id="UP000600600"/>
    </source>
</evidence>
<dbReference type="Pfam" id="PF02719">
    <property type="entry name" value="Polysacc_synt_2"/>
    <property type="match status" value="1"/>
</dbReference>
<sequence>MLSTDKAVNPTNVMGVVSVSAKCTVSR</sequence>
<reference evidence="2 3" key="1">
    <citation type="submission" date="2020-08" db="EMBL/GenBank/DDBJ databases">
        <title>Genome public.</title>
        <authorList>
            <person name="Liu C."/>
            <person name="Sun Q."/>
        </authorList>
    </citation>
    <scope>NUCLEOTIDE SEQUENCE [LARGE SCALE GENOMIC DNA]</scope>
    <source>
        <strain evidence="2 3">M27</strain>
    </source>
</reference>
<feature type="domain" description="Polysaccharide biosynthesis protein CapD-like" evidence="1">
    <location>
        <begin position="1"/>
        <end position="21"/>
    </location>
</feature>
<evidence type="ECO:0000313" key="2">
    <source>
        <dbReference type="EMBL" id="MBC5606360.1"/>
    </source>
</evidence>
<organism evidence="2 3">
    <name type="scientific">Bacteroides difficilis</name>
    <dbReference type="NCBI Taxonomy" id="2763021"/>
    <lineage>
        <taxon>Bacteria</taxon>
        <taxon>Pseudomonadati</taxon>
        <taxon>Bacteroidota</taxon>
        <taxon>Bacteroidia</taxon>
        <taxon>Bacteroidales</taxon>
        <taxon>Bacteroidaceae</taxon>
        <taxon>Bacteroides</taxon>
    </lineage>
</organism>
<keyword evidence="3" id="KW-1185">Reference proteome</keyword>
<comment type="caution">
    <text evidence="2">The sequence shown here is derived from an EMBL/GenBank/DDBJ whole genome shotgun (WGS) entry which is preliminary data.</text>
</comment>
<dbReference type="EMBL" id="JACOOE010000009">
    <property type="protein sequence ID" value="MBC5606360.1"/>
    <property type="molecule type" value="Genomic_DNA"/>
</dbReference>
<accession>A0ABR7CEZ2</accession>
<proteinExistence type="predicted"/>
<gene>
    <name evidence="2" type="ORF">H8S67_17045</name>
</gene>
<name>A0ABR7CEZ2_9BACE</name>
<evidence type="ECO:0000259" key="1">
    <source>
        <dbReference type="Pfam" id="PF02719"/>
    </source>
</evidence>